<dbReference type="AlphaFoldDB" id="A0A0F8YSD3"/>
<reference evidence="3" key="1">
    <citation type="journal article" date="2015" name="Nature">
        <title>Complex archaea that bridge the gap between prokaryotes and eukaryotes.</title>
        <authorList>
            <person name="Spang A."/>
            <person name="Saw J.H."/>
            <person name="Jorgensen S.L."/>
            <person name="Zaremba-Niedzwiedzka K."/>
            <person name="Martijn J."/>
            <person name="Lind A.E."/>
            <person name="van Eijk R."/>
            <person name="Schleper C."/>
            <person name="Guy L."/>
            <person name="Ettema T.J."/>
        </authorList>
    </citation>
    <scope>NUCLEOTIDE SEQUENCE</scope>
</reference>
<keyword evidence="2" id="KW-1133">Transmembrane helix</keyword>
<organism evidence="3">
    <name type="scientific">marine sediment metagenome</name>
    <dbReference type="NCBI Taxonomy" id="412755"/>
    <lineage>
        <taxon>unclassified sequences</taxon>
        <taxon>metagenomes</taxon>
        <taxon>ecological metagenomes</taxon>
    </lineage>
</organism>
<feature type="transmembrane region" description="Helical" evidence="2">
    <location>
        <begin position="139"/>
        <end position="161"/>
    </location>
</feature>
<feature type="region of interest" description="Disordered" evidence="1">
    <location>
        <begin position="50"/>
        <end position="73"/>
    </location>
</feature>
<evidence type="ECO:0000313" key="3">
    <source>
        <dbReference type="EMBL" id="KKK84343.1"/>
    </source>
</evidence>
<comment type="caution">
    <text evidence="3">The sequence shown here is derived from an EMBL/GenBank/DDBJ whole genome shotgun (WGS) entry which is preliminary data.</text>
</comment>
<dbReference type="EMBL" id="LAZR01051820">
    <property type="protein sequence ID" value="KKK84343.1"/>
    <property type="molecule type" value="Genomic_DNA"/>
</dbReference>
<keyword evidence="2" id="KW-0812">Transmembrane</keyword>
<keyword evidence="2" id="KW-0472">Membrane</keyword>
<feature type="transmembrane region" description="Helical" evidence="2">
    <location>
        <begin position="6"/>
        <end position="29"/>
    </location>
</feature>
<sequence length="162" mass="17481">MSTEVVAVVLFGLGGVLELSGLAIVVVGITQDRRHARRVLGPMGEWKAPERSYPGRASAPPESPYGSVLSSESKRLRDVERTFARFGSEVANAFVRMRKALDTQLDETASVISREMAKRDNELRGHLRYLLAGSLRGRLVGVALLVCGILFSVAGSIVGTLT</sequence>
<evidence type="ECO:0000256" key="2">
    <source>
        <dbReference type="SAM" id="Phobius"/>
    </source>
</evidence>
<protein>
    <submittedName>
        <fullName evidence="3">Uncharacterized protein</fullName>
    </submittedName>
</protein>
<evidence type="ECO:0000256" key="1">
    <source>
        <dbReference type="SAM" id="MobiDB-lite"/>
    </source>
</evidence>
<gene>
    <name evidence="3" type="ORF">LCGC14_2784320</name>
</gene>
<proteinExistence type="predicted"/>
<name>A0A0F8YSD3_9ZZZZ</name>
<accession>A0A0F8YSD3</accession>